<feature type="chain" id="PRO_5036866993" description="Ice-binding protein C-terminal domain-containing protein" evidence="1">
    <location>
        <begin position="32"/>
        <end position="218"/>
    </location>
</feature>
<dbReference type="InterPro" id="IPR013424">
    <property type="entry name" value="Ice-binding_C"/>
</dbReference>
<evidence type="ECO:0000256" key="1">
    <source>
        <dbReference type="SAM" id="SignalP"/>
    </source>
</evidence>
<evidence type="ECO:0000313" key="4">
    <source>
        <dbReference type="Proteomes" id="UP000600139"/>
    </source>
</evidence>
<dbReference type="AlphaFoldDB" id="A0A934VA39"/>
<organism evidence="3 4">
    <name type="scientific">Luteolibacter yonseiensis</name>
    <dbReference type="NCBI Taxonomy" id="1144680"/>
    <lineage>
        <taxon>Bacteria</taxon>
        <taxon>Pseudomonadati</taxon>
        <taxon>Verrucomicrobiota</taxon>
        <taxon>Verrucomicrobiia</taxon>
        <taxon>Verrucomicrobiales</taxon>
        <taxon>Verrucomicrobiaceae</taxon>
        <taxon>Luteolibacter</taxon>
    </lineage>
</organism>
<proteinExistence type="predicted"/>
<feature type="domain" description="Ice-binding protein C-terminal" evidence="2">
    <location>
        <begin position="194"/>
        <end position="217"/>
    </location>
</feature>
<dbReference type="Pfam" id="PF07589">
    <property type="entry name" value="PEP-CTERM"/>
    <property type="match status" value="1"/>
</dbReference>
<name>A0A934VA39_9BACT</name>
<reference evidence="3" key="1">
    <citation type="submission" date="2021-01" db="EMBL/GenBank/DDBJ databases">
        <title>Modified the classification status of verrucomicrobia.</title>
        <authorList>
            <person name="Feng X."/>
        </authorList>
    </citation>
    <scope>NUCLEOTIDE SEQUENCE</scope>
    <source>
        <strain evidence="3">JCM 18052</strain>
    </source>
</reference>
<keyword evidence="1" id="KW-0732">Signal</keyword>
<comment type="caution">
    <text evidence="3">The sequence shown here is derived from an EMBL/GenBank/DDBJ whole genome shotgun (WGS) entry which is preliminary data.</text>
</comment>
<evidence type="ECO:0000259" key="2">
    <source>
        <dbReference type="Pfam" id="PF07589"/>
    </source>
</evidence>
<dbReference type="EMBL" id="JAENIK010000004">
    <property type="protein sequence ID" value="MBK1814760.1"/>
    <property type="molecule type" value="Genomic_DNA"/>
</dbReference>
<protein>
    <recommendedName>
        <fullName evidence="2">Ice-binding protein C-terminal domain-containing protein</fullName>
    </recommendedName>
</protein>
<accession>A0A934VA39</accession>
<keyword evidence="4" id="KW-1185">Reference proteome</keyword>
<dbReference type="Proteomes" id="UP000600139">
    <property type="component" value="Unassembled WGS sequence"/>
</dbReference>
<gene>
    <name evidence="3" type="ORF">JIN84_03990</name>
</gene>
<dbReference type="RefSeq" id="WP_200349712.1">
    <property type="nucleotide sequence ID" value="NZ_BAABHZ010000010.1"/>
</dbReference>
<evidence type="ECO:0000313" key="3">
    <source>
        <dbReference type="EMBL" id="MBK1814760.1"/>
    </source>
</evidence>
<feature type="signal peptide" evidence="1">
    <location>
        <begin position="1"/>
        <end position="31"/>
    </location>
</feature>
<sequence>MKSTPLHFSIRRSLFALPSLLLALQAPSADAAALSLGPVSGSSTTTTHEYSEDYSAWFLADFSVDPDAPDPIQVTTGIAVGWWTQELTFPAAFPSLITGDIFNIQELVQISPGGFPVDNWKQEIVTPGWEWVAASIFDNNTSSEVPGLQVLLNGATASFTFDPLTAGTDLFIIKELRYTGAGGAAAPLSVRVSAVPEPATSVLGLIGVTALFIRKRRH</sequence>